<evidence type="ECO:0000313" key="2">
    <source>
        <dbReference type="Proteomes" id="UP001500575"/>
    </source>
</evidence>
<dbReference type="RefSeq" id="WP_344304257.1">
    <property type="nucleotide sequence ID" value="NZ_BAAAQQ010000012.1"/>
</dbReference>
<comment type="caution">
    <text evidence="1">The sequence shown here is derived from an EMBL/GenBank/DDBJ whole genome shotgun (WGS) entry which is preliminary data.</text>
</comment>
<sequence length="136" mass="14506">MDSALILLAAVVAGWVVQAYLTYQQSVAFQQQVRALRARNPGTPVSIGIGGKRYRGGRAYVALAVDEHRIVRDALTIQGFTTFARGKACPAIVGAKANQILGDRAYPGLTRQQREAARQAVELLGQGGGRQLTDAA</sequence>
<evidence type="ECO:0000313" key="1">
    <source>
        <dbReference type="EMBL" id="GAA2127379.1"/>
    </source>
</evidence>
<accession>A0ABP5K9K2</accession>
<proteinExistence type="predicted"/>
<evidence type="ECO:0008006" key="3">
    <source>
        <dbReference type="Google" id="ProtNLM"/>
    </source>
</evidence>
<dbReference type="Pfam" id="PF06923">
    <property type="entry name" value="GutM"/>
    <property type="match status" value="1"/>
</dbReference>
<dbReference type="Proteomes" id="UP001500575">
    <property type="component" value="Unassembled WGS sequence"/>
</dbReference>
<reference evidence="2" key="1">
    <citation type="journal article" date="2019" name="Int. J. Syst. Evol. Microbiol.">
        <title>The Global Catalogue of Microorganisms (GCM) 10K type strain sequencing project: providing services to taxonomists for standard genome sequencing and annotation.</title>
        <authorList>
            <consortium name="The Broad Institute Genomics Platform"/>
            <consortium name="The Broad Institute Genome Sequencing Center for Infectious Disease"/>
            <person name="Wu L."/>
            <person name="Ma J."/>
        </authorList>
    </citation>
    <scope>NUCLEOTIDE SEQUENCE [LARGE SCALE GENOMIC DNA]</scope>
    <source>
        <strain evidence="2">JCM 16021</strain>
    </source>
</reference>
<dbReference type="EMBL" id="BAAAQQ010000012">
    <property type="protein sequence ID" value="GAA2127379.1"/>
    <property type="molecule type" value="Genomic_DNA"/>
</dbReference>
<protein>
    <recommendedName>
        <fullName evidence="3">Transcriptional regulator</fullName>
    </recommendedName>
</protein>
<dbReference type="InterPro" id="IPR009693">
    <property type="entry name" value="Glucitol_operon_activator"/>
</dbReference>
<name>A0ABP5K9K2_9ACTN</name>
<gene>
    <name evidence="1" type="ORF">GCM10009843_26710</name>
</gene>
<keyword evidence="2" id="KW-1185">Reference proteome</keyword>
<organism evidence="1 2">
    <name type="scientific">Nocardioides bigeumensis</name>
    <dbReference type="NCBI Taxonomy" id="433657"/>
    <lineage>
        <taxon>Bacteria</taxon>
        <taxon>Bacillati</taxon>
        <taxon>Actinomycetota</taxon>
        <taxon>Actinomycetes</taxon>
        <taxon>Propionibacteriales</taxon>
        <taxon>Nocardioidaceae</taxon>
        <taxon>Nocardioides</taxon>
    </lineage>
</organism>